<dbReference type="Proteomes" id="UP000325255">
    <property type="component" value="Unassembled WGS sequence"/>
</dbReference>
<dbReference type="InterPro" id="IPR057240">
    <property type="entry name" value="ParB_dimer_C"/>
</dbReference>
<evidence type="ECO:0000313" key="8">
    <source>
        <dbReference type="Proteomes" id="UP000325255"/>
    </source>
</evidence>
<keyword evidence="3" id="KW-0238">DNA-binding</keyword>
<dbReference type="GO" id="GO:0003677">
    <property type="term" value="F:DNA binding"/>
    <property type="evidence" value="ECO:0007669"/>
    <property type="project" value="UniProtKB-KW"/>
</dbReference>
<comment type="similarity">
    <text evidence="1">Belongs to the ParB family.</text>
</comment>
<dbReference type="InterPro" id="IPR041468">
    <property type="entry name" value="HTH_ParB/Spo0J"/>
</dbReference>
<keyword evidence="8" id="KW-1185">Reference proteome</keyword>
<dbReference type="SUPFAM" id="SSF109709">
    <property type="entry name" value="KorB DNA-binding domain-like"/>
    <property type="match status" value="1"/>
</dbReference>
<dbReference type="SUPFAM" id="SSF110849">
    <property type="entry name" value="ParB/Sulfiredoxin"/>
    <property type="match status" value="1"/>
</dbReference>
<evidence type="ECO:0000256" key="2">
    <source>
        <dbReference type="ARBA" id="ARBA00022829"/>
    </source>
</evidence>
<dbReference type="InterPro" id="IPR003115">
    <property type="entry name" value="ParB_N"/>
</dbReference>
<dbReference type="Pfam" id="PF17762">
    <property type="entry name" value="HTH_ParB"/>
    <property type="match status" value="1"/>
</dbReference>
<dbReference type="FunFam" id="1.10.10.2830:FF:000001">
    <property type="entry name" value="Chromosome partitioning protein ParB"/>
    <property type="match status" value="1"/>
</dbReference>
<dbReference type="InterPro" id="IPR036086">
    <property type="entry name" value="ParB/Sulfiredoxin_sf"/>
</dbReference>
<protein>
    <submittedName>
        <fullName evidence="7">ParB/RepB/Spo0J family partition protein</fullName>
    </submittedName>
</protein>
<dbReference type="EMBL" id="VWPK01000034">
    <property type="protein sequence ID" value="KAA5610361.1"/>
    <property type="molecule type" value="Genomic_DNA"/>
</dbReference>
<evidence type="ECO:0000259" key="6">
    <source>
        <dbReference type="SMART" id="SM00470"/>
    </source>
</evidence>
<proteinExistence type="inferred from homology"/>
<dbReference type="GO" id="GO:0005694">
    <property type="term" value="C:chromosome"/>
    <property type="evidence" value="ECO:0007669"/>
    <property type="project" value="TreeGrafter"/>
</dbReference>
<dbReference type="InterPro" id="IPR004437">
    <property type="entry name" value="ParB/RepB/Spo0J"/>
</dbReference>
<sequence>MTRRDTGPRLGRGLAALIGDVSFGADLAPAPSALAPAPAPTGSRQIPVEFLEPSPFQPRGPIDPASLTELVESVKARGILQPLLARPHPDQPGRFQIIAGERRWRAAQAAGLHEVPALVRDLDDVDAMAAALVENLQRQDLNAIEEAEGYRRLLNDYGMTQESLATAVGKSRSHVANTLRLLNLPASVQAGVRDGALTAGHARALLALPDPEKAAQQVIARGLNVRQTEALANQAADGADPSRTRTRSKDPETQALENELSERLGLKVEISFDGKGGMVRIHYRSLDQLDGVIAQLNRG</sequence>
<dbReference type="Pfam" id="PF02195">
    <property type="entry name" value="ParB_N"/>
    <property type="match status" value="1"/>
</dbReference>
<dbReference type="NCBIfam" id="TIGR00180">
    <property type="entry name" value="parB_part"/>
    <property type="match status" value="1"/>
</dbReference>
<dbReference type="AlphaFoldDB" id="A0A5M6IQ32"/>
<evidence type="ECO:0000256" key="5">
    <source>
        <dbReference type="SAM" id="MobiDB-lite"/>
    </source>
</evidence>
<keyword evidence="2" id="KW-0159">Chromosome partition</keyword>
<dbReference type="PANTHER" id="PTHR33375">
    <property type="entry name" value="CHROMOSOME-PARTITIONING PROTEIN PARB-RELATED"/>
    <property type="match status" value="1"/>
</dbReference>
<dbReference type="RefSeq" id="WP_150042607.1">
    <property type="nucleotide sequence ID" value="NZ_OW485601.1"/>
</dbReference>
<dbReference type="GO" id="GO:0045881">
    <property type="term" value="P:positive regulation of sporulation resulting in formation of a cellular spore"/>
    <property type="evidence" value="ECO:0007669"/>
    <property type="project" value="TreeGrafter"/>
</dbReference>
<feature type="domain" description="ParB-like N-terminal" evidence="6">
    <location>
        <begin position="44"/>
        <end position="136"/>
    </location>
</feature>
<evidence type="ECO:0000256" key="3">
    <source>
        <dbReference type="ARBA" id="ARBA00023125"/>
    </source>
</evidence>
<dbReference type="GO" id="GO:0007059">
    <property type="term" value="P:chromosome segregation"/>
    <property type="evidence" value="ECO:0007669"/>
    <property type="project" value="UniProtKB-KW"/>
</dbReference>
<dbReference type="OrthoDB" id="9802051at2"/>
<dbReference type="InterPro" id="IPR050336">
    <property type="entry name" value="Chromosome_partition/occlusion"/>
</dbReference>
<dbReference type="PANTHER" id="PTHR33375:SF1">
    <property type="entry name" value="CHROMOSOME-PARTITIONING PROTEIN PARB-RELATED"/>
    <property type="match status" value="1"/>
</dbReference>
<evidence type="ECO:0000313" key="7">
    <source>
        <dbReference type="EMBL" id="KAA5610361.1"/>
    </source>
</evidence>
<evidence type="ECO:0000256" key="4">
    <source>
        <dbReference type="ARBA" id="ARBA00025472"/>
    </source>
</evidence>
<dbReference type="Gene3D" id="3.90.1530.30">
    <property type="match status" value="1"/>
</dbReference>
<dbReference type="SMART" id="SM00470">
    <property type="entry name" value="ParB"/>
    <property type="match status" value="1"/>
</dbReference>
<organism evidence="7 8">
    <name type="scientific">Rhodovastum atsumiense</name>
    <dbReference type="NCBI Taxonomy" id="504468"/>
    <lineage>
        <taxon>Bacteria</taxon>
        <taxon>Pseudomonadati</taxon>
        <taxon>Pseudomonadota</taxon>
        <taxon>Alphaproteobacteria</taxon>
        <taxon>Acetobacterales</taxon>
        <taxon>Acetobacteraceae</taxon>
        <taxon>Rhodovastum</taxon>
    </lineage>
</organism>
<dbReference type="Pfam" id="PF23552">
    <property type="entry name" value="ParB_C"/>
    <property type="match status" value="1"/>
</dbReference>
<accession>A0A5M6IQ32</accession>
<evidence type="ECO:0000256" key="1">
    <source>
        <dbReference type="ARBA" id="ARBA00006295"/>
    </source>
</evidence>
<dbReference type="CDD" id="cd16393">
    <property type="entry name" value="SPO0J_N"/>
    <property type="match status" value="1"/>
</dbReference>
<gene>
    <name evidence="7" type="ORF">F1189_19850</name>
</gene>
<comment type="function">
    <text evidence="4">Involved in chromosome partition. Localize to both poles of the predivisional cell following completion of DNA replication. Binds to the DNA origin of replication.</text>
</comment>
<dbReference type="FunFam" id="3.90.1530.30:FF:000001">
    <property type="entry name" value="Chromosome partitioning protein ParB"/>
    <property type="match status" value="1"/>
</dbReference>
<name>A0A5M6IQ32_9PROT</name>
<reference evidence="7 8" key="1">
    <citation type="submission" date="2019-09" db="EMBL/GenBank/DDBJ databases">
        <title>Genome sequence of Rhodovastum atsumiense, a diverse member of the Acetobacteraceae family of non-sulfur purple photosynthetic bacteria.</title>
        <authorList>
            <person name="Meyer T."/>
            <person name="Kyndt J."/>
        </authorList>
    </citation>
    <scope>NUCLEOTIDE SEQUENCE [LARGE SCALE GENOMIC DNA]</scope>
    <source>
        <strain evidence="7 8">DSM 21279</strain>
    </source>
</reference>
<dbReference type="Gene3D" id="1.10.10.2830">
    <property type="match status" value="1"/>
</dbReference>
<comment type="caution">
    <text evidence="7">The sequence shown here is derived from an EMBL/GenBank/DDBJ whole genome shotgun (WGS) entry which is preliminary data.</text>
</comment>
<feature type="compositionally biased region" description="Basic and acidic residues" evidence="5">
    <location>
        <begin position="240"/>
        <end position="252"/>
    </location>
</feature>
<feature type="region of interest" description="Disordered" evidence="5">
    <location>
        <begin position="231"/>
        <end position="254"/>
    </location>
</feature>